<evidence type="ECO:0000256" key="1">
    <source>
        <dbReference type="ARBA" id="ARBA00000085"/>
    </source>
</evidence>
<evidence type="ECO:0000313" key="11">
    <source>
        <dbReference type="Proteomes" id="UP000293854"/>
    </source>
</evidence>
<dbReference type="PROSITE" id="PS50109">
    <property type="entry name" value="HIS_KIN"/>
    <property type="match status" value="1"/>
</dbReference>
<dbReference type="SUPFAM" id="SSF55781">
    <property type="entry name" value="GAF domain-like"/>
    <property type="match status" value="1"/>
</dbReference>
<dbReference type="PANTHER" id="PTHR24421:SF40">
    <property type="entry name" value="SENSOR HISTIDINE KINASE YHCY"/>
    <property type="match status" value="1"/>
</dbReference>
<dbReference type="InterPro" id="IPR050482">
    <property type="entry name" value="Sensor_HK_TwoCompSys"/>
</dbReference>
<dbReference type="InterPro" id="IPR005467">
    <property type="entry name" value="His_kinase_dom"/>
</dbReference>
<reference evidence="10 11" key="1">
    <citation type="submission" date="2018-11" db="EMBL/GenBank/DDBJ databases">
        <title>Genomic profiling of Staphylococcus species from a Poultry farm system in KwaZulu-Natal, South Africa.</title>
        <authorList>
            <person name="Amoako D.G."/>
            <person name="Somboro A.M."/>
            <person name="Abia A.L.K."/>
            <person name="Bester L.A."/>
            <person name="Essack S.Y."/>
        </authorList>
    </citation>
    <scope>NUCLEOTIDE SEQUENCE [LARGE SCALE GENOMIC DNA]</scope>
    <source>
        <strain evidence="10 11">SA11</strain>
    </source>
</reference>
<evidence type="ECO:0000256" key="7">
    <source>
        <dbReference type="ARBA" id="ARBA00023012"/>
    </source>
</evidence>
<keyword evidence="7" id="KW-0902">Two-component regulatory system</keyword>
<sequence>MVKPTRLALLKEIAEYLNEETEIYAMMHGALKRLIEGSSFSTGWIFFINADGIQEMVADYHLPQSLMKEDCKSMSEGTCWCVQAYNSQRLTKASNIIHCSRISAANKKYHNESEGITHHATVPLRSGNEKFGLLNVASPYTEKYSEEDLELLESVAFQIGSTIKRIELTNQEKEAARLNERNRLARDLHDSVNQMLFSLKITAHAAYGMTDEPIAKKAFQTIETTSQQAVNEMRALIWQLKPVGLEHGLVSAVKRYCELIGIQPKIHVEGLINLSSSIEEHVYRIVQEAVNNIKKHAQTDNVDIKLIQENNIFTVSISDQGTGFNSEFISEESHGIHNMKQRIKQIHGELDIQSTIGKGTHISMKIPVIRIDKE</sequence>
<keyword evidence="6" id="KW-0067">ATP-binding</keyword>
<evidence type="ECO:0000313" key="9">
    <source>
        <dbReference type="EMBL" id="QQS83747.1"/>
    </source>
</evidence>
<dbReference type="KEGG" id="scv:A4G25_00365"/>
<dbReference type="Pfam" id="PF13185">
    <property type="entry name" value="GAF_2"/>
    <property type="match status" value="1"/>
</dbReference>
<dbReference type="InterPro" id="IPR003594">
    <property type="entry name" value="HATPase_dom"/>
</dbReference>
<keyword evidence="4" id="KW-0547">Nucleotide-binding</keyword>
<evidence type="ECO:0000256" key="4">
    <source>
        <dbReference type="ARBA" id="ARBA00022741"/>
    </source>
</evidence>
<dbReference type="Gene3D" id="3.30.565.10">
    <property type="entry name" value="Histidine kinase-like ATPase, C-terminal domain"/>
    <property type="match status" value="1"/>
</dbReference>
<dbReference type="PANTHER" id="PTHR24421">
    <property type="entry name" value="NITRATE/NITRITE SENSOR PROTEIN NARX-RELATED"/>
    <property type="match status" value="1"/>
</dbReference>
<dbReference type="Proteomes" id="UP000293854">
    <property type="component" value="Unassembled WGS sequence"/>
</dbReference>
<evidence type="ECO:0000256" key="6">
    <source>
        <dbReference type="ARBA" id="ARBA00022840"/>
    </source>
</evidence>
<dbReference type="Pfam" id="PF02518">
    <property type="entry name" value="HATPase_c"/>
    <property type="match status" value="1"/>
</dbReference>
<dbReference type="SMART" id="SM00387">
    <property type="entry name" value="HATPase_c"/>
    <property type="match status" value="1"/>
</dbReference>
<organism evidence="10 11">
    <name type="scientific">Staphylococcus condimenti</name>
    <dbReference type="NCBI Taxonomy" id="70255"/>
    <lineage>
        <taxon>Bacteria</taxon>
        <taxon>Bacillati</taxon>
        <taxon>Bacillota</taxon>
        <taxon>Bacilli</taxon>
        <taxon>Bacillales</taxon>
        <taxon>Staphylococcaceae</taxon>
        <taxon>Staphylococcus</taxon>
    </lineage>
</organism>
<comment type="catalytic activity">
    <reaction evidence="1">
        <text>ATP + protein L-histidine = ADP + protein N-phospho-L-histidine.</text>
        <dbReference type="EC" id="2.7.13.3"/>
    </reaction>
</comment>
<accession>A0A143P7M0</accession>
<dbReference type="OrthoDB" id="9795828at2"/>
<dbReference type="GO" id="GO:0046983">
    <property type="term" value="F:protein dimerization activity"/>
    <property type="evidence" value="ECO:0007669"/>
    <property type="project" value="InterPro"/>
</dbReference>
<dbReference type="Pfam" id="PF07730">
    <property type="entry name" value="HisKA_3"/>
    <property type="match status" value="1"/>
</dbReference>
<dbReference type="InterPro" id="IPR029016">
    <property type="entry name" value="GAF-like_dom_sf"/>
</dbReference>
<dbReference type="InterPro" id="IPR011712">
    <property type="entry name" value="Sig_transdc_His_kin_sub3_dim/P"/>
</dbReference>
<reference evidence="9 12" key="2">
    <citation type="submission" date="2021-01" db="EMBL/GenBank/DDBJ databases">
        <title>FDA dAtabase for Regulatory Grade micrObial Sequences (FDA-ARGOS): Supporting development and validation of Infectious Disease Dx tests.</title>
        <authorList>
            <person name="Sproer C."/>
            <person name="Gronow S."/>
            <person name="Severitt S."/>
            <person name="Schroder I."/>
            <person name="Tallon L."/>
            <person name="Sadzewicz L."/>
            <person name="Zhao X."/>
            <person name="Boylan J."/>
            <person name="Ott S."/>
            <person name="Bowen H."/>
            <person name="Vavikolanu K."/>
            <person name="Mehta A."/>
            <person name="Aluvathingal J."/>
            <person name="Nadendla S."/>
            <person name="Lowell S."/>
            <person name="Myers T."/>
            <person name="Yan Y."/>
            <person name="Sichtig H."/>
        </authorList>
    </citation>
    <scope>NUCLEOTIDE SEQUENCE [LARGE SCALE GENOMIC DNA]</scope>
    <source>
        <strain evidence="9 12">FDAARGOS_1148</strain>
    </source>
</reference>
<dbReference type="EC" id="2.7.13.3" evidence="2"/>
<keyword evidence="12" id="KW-1185">Reference proteome</keyword>
<dbReference type="Gene3D" id="3.30.450.40">
    <property type="match status" value="1"/>
</dbReference>
<evidence type="ECO:0000313" key="10">
    <source>
        <dbReference type="EMBL" id="RZI00526.1"/>
    </source>
</evidence>
<dbReference type="SUPFAM" id="SSF55874">
    <property type="entry name" value="ATPase domain of HSP90 chaperone/DNA topoisomerase II/histidine kinase"/>
    <property type="match status" value="1"/>
</dbReference>
<dbReference type="GeneID" id="93726296"/>
<dbReference type="InterPro" id="IPR003018">
    <property type="entry name" value="GAF"/>
</dbReference>
<keyword evidence="5 10" id="KW-0418">Kinase</keyword>
<dbReference type="EMBL" id="CP068073">
    <property type="protein sequence ID" value="QQS83747.1"/>
    <property type="molecule type" value="Genomic_DNA"/>
</dbReference>
<evidence type="ECO:0000256" key="5">
    <source>
        <dbReference type="ARBA" id="ARBA00022777"/>
    </source>
</evidence>
<evidence type="ECO:0000313" key="12">
    <source>
        <dbReference type="Proteomes" id="UP000595942"/>
    </source>
</evidence>
<dbReference type="RefSeq" id="WP_047132973.1">
    <property type="nucleotide sequence ID" value="NZ_CP015114.1"/>
</dbReference>
<dbReference type="InterPro" id="IPR036890">
    <property type="entry name" value="HATPase_C_sf"/>
</dbReference>
<dbReference type="GO" id="GO:0000155">
    <property type="term" value="F:phosphorelay sensor kinase activity"/>
    <property type="evidence" value="ECO:0007669"/>
    <property type="project" value="InterPro"/>
</dbReference>
<dbReference type="Gene3D" id="1.20.5.1930">
    <property type="match status" value="1"/>
</dbReference>
<dbReference type="Proteomes" id="UP000595942">
    <property type="component" value="Chromosome"/>
</dbReference>
<feature type="domain" description="Histidine kinase" evidence="8">
    <location>
        <begin position="183"/>
        <end position="370"/>
    </location>
</feature>
<evidence type="ECO:0000256" key="2">
    <source>
        <dbReference type="ARBA" id="ARBA00012438"/>
    </source>
</evidence>
<dbReference type="CDD" id="cd16917">
    <property type="entry name" value="HATPase_UhpB-NarQ-NarX-like"/>
    <property type="match status" value="1"/>
</dbReference>
<dbReference type="AlphaFoldDB" id="A0A143P7M0"/>
<proteinExistence type="predicted"/>
<keyword evidence="3" id="KW-0808">Transferase</keyword>
<name>A0A143P7M0_9STAP</name>
<gene>
    <name evidence="10" type="ORF">EIG99_11275</name>
    <name evidence="9" type="ORF">I6J05_05365</name>
</gene>
<protein>
    <recommendedName>
        <fullName evidence="2">histidine kinase</fullName>
        <ecNumber evidence="2">2.7.13.3</ecNumber>
    </recommendedName>
</protein>
<dbReference type="EMBL" id="RQTE01000262">
    <property type="protein sequence ID" value="RZI00526.1"/>
    <property type="molecule type" value="Genomic_DNA"/>
</dbReference>
<dbReference type="GO" id="GO:0005524">
    <property type="term" value="F:ATP binding"/>
    <property type="evidence" value="ECO:0007669"/>
    <property type="project" value="UniProtKB-KW"/>
</dbReference>
<evidence type="ECO:0000259" key="8">
    <source>
        <dbReference type="PROSITE" id="PS50109"/>
    </source>
</evidence>
<evidence type="ECO:0000256" key="3">
    <source>
        <dbReference type="ARBA" id="ARBA00022679"/>
    </source>
</evidence>
<dbReference type="GO" id="GO:0016020">
    <property type="term" value="C:membrane"/>
    <property type="evidence" value="ECO:0007669"/>
    <property type="project" value="InterPro"/>
</dbReference>